<name>A0A8R7TR15_TRIUA</name>
<reference evidence="2" key="2">
    <citation type="submission" date="2018-03" db="EMBL/GenBank/DDBJ databases">
        <title>The Triticum urartu genome reveals the dynamic nature of wheat genome evolution.</title>
        <authorList>
            <person name="Ling H."/>
            <person name="Ma B."/>
            <person name="Shi X."/>
            <person name="Liu H."/>
            <person name="Dong L."/>
            <person name="Sun H."/>
            <person name="Cao Y."/>
            <person name="Gao Q."/>
            <person name="Zheng S."/>
            <person name="Li Y."/>
            <person name="Yu Y."/>
            <person name="Du H."/>
            <person name="Qi M."/>
            <person name="Li Y."/>
            <person name="Yu H."/>
            <person name="Cui Y."/>
            <person name="Wang N."/>
            <person name="Chen C."/>
            <person name="Wu H."/>
            <person name="Zhao Y."/>
            <person name="Zhang J."/>
            <person name="Li Y."/>
            <person name="Zhou W."/>
            <person name="Zhang B."/>
            <person name="Hu W."/>
            <person name="Eijk M."/>
            <person name="Tang J."/>
            <person name="Witsenboer H."/>
            <person name="Zhao S."/>
            <person name="Li Z."/>
            <person name="Zhang A."/>
            <person name="Wang D."/>
            <person name="Liang C."/>
        </authorList>
    </citation>
    <scope>NUCLEOTIDE SEQUENCE [LARGE SCALE GENOMIC DNA]</scope>
    <source>
        <strain evidence="2">cv. G1812</strain>
    </source>
</reference>
<sequence length="92" mass="10372">MSTQESETDYQVLLGDEAEEVEEDDEWGEEEEEEEYESAGSEPIRRRQKASDIWEGFMILKRISTGESARCSTCGKTGMTSLLTSARSVDKP</sequence>
<evidence type="ECO:0000313" key="3">
    <source>
        <dbReference type="Proteomes" id="UP000015106"/>
    </source>
</evidence>
<reference evidence="2" key="3">
    <citation type="submission" date="2022-06" db="UniProtKB">
        <authorList>
            <consortium name="EnsemblPlants"/>
        </authorList>
    </citation>
    <scope>IDENTIFICATION</scope>
</reference>
<feature type="compositionally biased region" description="Acidic residues" evidence="1">
    <location>
        <begin position="16"/>
        <end position="37"/>
    </location>
</feature>
<dbReference type="Gramene" id="TuG1812G0300000664.01.T01">
    <property type="protein sequence ID" value="TuG1812G0300000664.01.T01.cds363591"/>
    <property type="gene ID" value="TuG1812G0300000664.01"/>
</dbReference>
<feature type="region of interest" description="Disordered" evidence="1">
    <location>
        <begin position="1"/>
        <end position="48"/>
    </location>
</feature>
<organism evidence="2 3">
    <name type="scientific">Triticum urartu</name>
    <name type="common">Red wild einkorn</name>
    <name type="synonym">Crithodium urartu</name>
    <dbReference type="NCBI Taxonomy" id="4572"/>
    <lineage>
        <taxon>Eukaryota</taxon>
        <taxon>Viridiplantae</taxon>
        <taxon>Streptophyta</taxon>
        <taxon>Embryophyta</taxon>
        <taxon>Tracheophyta</taxon>
        <taxon>Spermatophyta</taxon>
        <taxon>Magnoliopsida</taxon>
        <taxon>Liliopsida</taxon>
        <taxon>Poales</taxon>
        <taxon>Poaceae</taxon>
        <taxon>BOP clade</taxon>
        <taxon>Pooideae</taxon>
        <taxon>Triticodae</taxon>
        <taxon>Triticeae</taxon>
        <taxon>Triticinae</taxon>
        <taxon>Triticum</taxon>
    </lineage>
</organism>
<evidence type="ECO:0000313" key="2">
    <source>
        <dbReference type="EnsemblPlants" id="TuG1812G0300000664.01.T01.cds363591"/>
    </source>
</evidence>
<dbReference type="Proteomes" id="UP000015106">
    <property type="component" value="Chromosome 3"/>
</dbReference>
<protein>
    <submittedName>
        <fullName evidence="2">Uncharacterized protein</fullName>
    </submittedName>
</protein>
<dbReference type="AlphaFoldDB" id="A0A8R7TR15"/>
<keyword evidence="3" id="KW-1185">Reference proteome</keyword>
<evidence type="ECO:0000256" key="1">
    <source>
        <dbReference type="SAM" id="MobiDB-lite"/>
    </source>
</evidence>
<dbReference type="EnsemblPlants" id="TuG1812G0300000664.01.T01">
    <property type="protein sequence ID" value="TuG1812G0300000664.01.T01.cds363591"/>
    <property type="gene ID" value="TuG1812G0300000664.01"/>
</dbReference>
<proteinExistence type="predicted"/>
<reference evidence="3" key="1">
    <citation type="journal article" date="2013" name="Nature">
        <title>Draft genome of the wheat A-genome progenitor Triticum urartu.</title>
        <authorList>
            <person name="Ling H.Q."/>
            <person name="Zhao S."/>
            <person name="Liu D."/>
            <person name="Wang J."/>
            <person name="Sun H."/>
            <person name="Zhang C."/>
            <person name="Fan H."/>
            <person name="Li D."/>
            <person name="Dong L."/>
            <person name="Tao Y."/>
            <person name="Gao C."/>
            <person name="Wu H."/>
            <person name="Li Y."/>
            <person name="Cui Y."/>
            <person name="Guo X."/>
            <person name="Zheng S."/>
            <person name="Wang B."/>
            <person name="Yu K."/>
            <person name="Liang Q."/>
            <person name="Yang W."/>
            <person name="Lou X."/>
            <person name="Chen J."/>
            <person name="Feng M."/>
            <person name="Jian J."/>
            <person name="Zhang X."/>
            <person name="Luo G."/>
            <person name="Jiang Y."/>
            <person name="Liu J."/>
            <person name="Wang Z."/>
            <person name="Sha Y."/>
            <person name="Zhang B."/>
            <person name="Wu H."/>
            <person name="Tang D."/>
            <person name="Shen Q."/>
            <person name="Xue P."/>
            <person name="Zou S."/>
            <person name="Wang X."/>
            <person name="Liu X."/>
            <person name="Wang F."/>
            <person name="Yang Y."/>
            <person name="An X."/>
            <person name="Dong Z."/>
            <person name="Zhang K."/>
            <person name="Zhang X."/>
            <person name="Luo M.C."/>
            <person name="Dvorak J."/>
            <person name="Tong Y."/>
            <person name="Wang J."/>
            <person name="Yang H."/>
            <person name="Li Z."/>
            <person name="Wang D."/>
            <person name="Zhang A."/>
            <person name="Wang J."/>
        </authorList>
    </citation>
    <scope>NUCLEOTIDE SEQUENCE</scope>
    <source>
        <strain evidence="3">cv. G1812</strain>
    </source>
</reference>
<accession>A0A8R7TR15</accession>